<evidence type="ECO:0000313" key="2">
    <source>
        <dbReference type="Proteomes" id="UP000828390"/>
    </source>
</evidence>
<name>A0A9D4LB61_DREPO</name>
<reference evidence="1" key="2">
    <citation type="submission" date="2020-11" db="EMBL/GenBank/DDBJ databases">
        <authorList>
            <person name="McCartney M.A."/>
            <person name="Auch B."/>
            <person name="Kono T."/>
            <person name="Mallez S."/>
            <person name="Becker A."/>
            <person name="Gohl D.M."/>
            <person name="Silverstein K.A.T."/>
            <person name="Koren S."/>
            <person name="Bechman K.B."/>
            <person name="Herman A."/>
            <person name="Abrahante J.E."/>
            <person name="Garbe J."/>
        </authorList>
    </citation>
    <scope>NUCLEOTIDE SEQUENCE</scope>
    <source>
        <strain evidence="1">Duluth1</strain>
        <tissue evidence="1">Whole animal</tissue>
    </source>
</reference>
<accession>A0A9D4LB61</accession>
<evidence type="ECO:0000313" key="1">
    <source>
        <dbReference type="EMBL" id="KAH3854604.1"/>
    </source>
</evidence>
<sequence>MENVDMTSRFIKAYVRSGEIPYKCDAKILFSYTGNIVSYNIVSESVDVIAYERFNAKNCSMMERYVR</sequence>
<keyword evidence="2" id="KW-1185">Reference proteome</keyword>
<dbReference type="AlphaFoldDB" id="A0A9D4LB61"/>
<comment type="caution">
    <text evidence="1">The sequence shown here is derived from an EMBL/GenBank/DDBJ whole genome shotgun (WGS) entry which is preliminary data.</text>
</comment>
<reference evidence="1" key="1">
    <citation type="journal article" date="2019" name="bioRxiv">
        <title>The Genome of the Zebra Mussel, Dreissena polymorpha: A Resource for Invasive Species Research.</title>
        <authorList>
            <person name="McCartney M.A."/>
            <person name="Auch B."/>
            <person name="Kono T."/>
            <person name="Mallez S."/>
            <person name="Zhang Y."/>
            <person name="Obille A."/>
            <person name="Becker A."/>
            <person name="Abrahante J.E."/>
            <person name="Garbe J."/>
            <person name="Badalamenti J.P."/>
            <person name="Herman A."/>
            <person name="Mangelson H."/>
            <person name="Liachko I."/>
            <person name="Sullivan S."/>
            <person name="Sone E.D."/>
            <person name="Koren S."/>
            <person name="Silverstein K.A.T."/>
            <person name="Beckman K.B."/>
            <person name="Gohl D.M."/>
        </authorList>
    </citation>
    <scope>NUCLEOTIDE SEQUENCE</scope>
    <source>
        <strain evidence="1">Duluth1</strain>
        <tissue evidence="1">Whole animal</tissue>
    </source>
</reference>
<dbReference type="Proteomes" id="UP000828390">
    <property type="component" value="Unassembled WGS sequence"/>
</dbReference>
<organism evidence="1 2">
    <name type="scientific">Dreissena polymorpha</name>
    <name type="common">Zebra mussel</name>
    <name type="synonym">Mytilus polymorpha</name>
    <dbReference type="NCBI Taxonomy" id="45954"/>
    <lineage>
        <taxon>Eukaryota</taxon>
        <taxon>Metazoa</taxon>
        <taxon>Spiralia</taxon>
        <taxon>Lophotrochozoa</taxon>
        <taxon>Mollusca</taxon>
        <taxon>Bivalvia</taxon>
        <taxon>Autobranchia</taxon>
        <taxon>Heteroconchia</taxon>
        <taxon>Euheterodonta</taxon>
        <taxon>Imparidentia</taxon>
        <taxon>Neoheterodontei</taxon>
        <taxon>Myida</taxon>
        <taxon>Dreissenoidea</taxon>
        <taxon>Dreissenidae</taxon>
        <taxon>Dreissena</taxon>
    </lineage>
</organism>
<gene>
    <name evidence="1" type="ORF">DPMN_097149</name>
</gene>
<proteinExistence type="predicted"/>
<protein>
    <submittedName>
        <fullName evidence="1">Uncharacterized protein</fullName>
    </submittedName>
</protein>
<dbReference type="EMBL" id="JAIWYP010000003">
    <property type="protein sequence ID" value="KAH3854604.1"/>
    <property type="molecule type" value="Genomic_DNA"/>
</dbReference>